<dbReference type="InterPro" id="IPR048447">
    <property type="entry name" value="DUF1980_C"/>
</dbReference>
<evidence type="ECO:0000259" key="2">
    <source>
        <dbReference type="Pfam" id="PF21537"/>
    </source>
</evidence>
<feature type="domain" description="DUF1980" evidence="2">
    <location>
        <begin position="148"/>
        <end position="248"/>
    </location>
</feature>
<dbReference type="RefSeq" id="WP_098694816.1">
    <property type="nucleotide sequence ID" value="NZ_CP023778.1"/>
</dbReference>
<dbReference type="KEGG" id="ntp:CRH09_17315"/>
<accession>A0A291RKK1</accession>
<keyword evidence="1" id="KW-0812">Transmembrane</keyword>
<dbReference type="GeneID" id="88359132"/>
<dbReference type="EMBL" id="CP023778">
    <property type="protein sequence ID" value="ATL67694.1"/>
    <property type="molecule type" value="Genomic_DNA"/>
</dbReference>
<feature type="transmembrane region" description="Helical" evidence="1">
    <location>
        <begin position="7"/>
        <end position="30"/>
    </location>
</feature>
<protein>
    <submittedName>
        <fullName evidence="3">TIGR03943 family protein</fullName>
    </submittedName>
</protein>
<feature type="transmembrane region" description="Helical" evidence="1">
    <location>
        <begin position="36"/>
        <end position="54"/>
    </location>
</feature>
<dbReference type="NCBIfam" id="TIGR03943">
    <property type="entry name" value="TIGR03943 family putative permease subunit"/>
    <property type="match status" value="1"/>
</dbReference>
<keyword evidence="1" id="KW-0472">Membrane</keyword>
<keyword evidence="1" id="KW-1133">Transmembrane helix</keyword>
<gene>
    <name evidence="3" type="ORF">CRH09_17315</name>
</gene>
<proteinExistence type="predicted"/>
<reference evidence="3 4" key="1">
    <citation type="submission" date="2017-10" db="EMBL/GenBank/DDBJ databases">
        <title>Comparative genomics between pathogenic Norcardia.</title>
        <authorList>
            <person name="Zeng L."/>
        </authorList>
    </citation>
    <scope>NUCLEOTIDE SEQUENCE [LARGE SCALE GENOMIC DNA]</scope>
    <source>
        <strain evidence="3 4">NC_YFY_NT001</strain>
    </source>
</reference>
<dbReference type="InterPro" id="IPR015402">
    <property type="entry name" value="DUF1980"/>
</dbReference>
<evidence type="ECO:0000256" key="1">
    <source>
        <dbReference type="SAM" id="Phobius"/>
    </source>
</evidence>
<dbReference type="AlphaFoldDB" id="A0A291RKK1"/>
<feature type="transmembrane region" description="Helical" evidence="1">
    <location>
        <begin position="75"/>
        <end position="92"/>
    </location>
</feature>
<evidence type="ECO:0000313" key="3">
    <source>
        <dbReference type="EMBL" id="ATL67694.1"/>
    </source>
</evidence>
<dbReference type="Pfam" id="PF21537">
    <property type="entry name" value="DUF1980_C"/>
    <property type="match status" value="1"/>
</dbReference>
<dbReference type="Proteomes" id="UP000221961">
    <property type="component" value="Chromosome"/>
</dbReference>
<evidence type="ECO:0000313" key="4">
    <source>
        <dbReference type="Proteomes" id="UP000221961"/>
    </source>
</evidence>
<organism evidence="3 4">
    <name type="scientific">Nocardia terpenica</name>
    <dbReference type="NCBI Taxonomy" id="455432"/>
    <lineage>
        <taxon>Bacteria</taxon>
        <taxon>Bacillati</taxon>
        <taxon>Actinomycetota</taxon>
        <taxon>Actinomycetes</taxon>
        <taxon>Mycobacteriales</taxon>
        <taxon>Nocardiaceae</taxon>
        <taxon>Nocardia</taxon>
    </lineage>
</organism>
<sequence>MNRVAQNFVLLLIGGAVLKIAVDGTFLRYVKPGLQPYLIASGVVLLALALVAIGRDIRRGWAAADSDHHPGRPQWLLLAPIAALLIIVPPALGATSVQSGTTAQASVAKPTTTGDDGKFAFPPLPEGPAPTVRMYDLLDRAAYDSSGELDHRAVTVVGFLVHTDNDGSPRTDGTRSGVDLARVVITCCVADAQTMRIHLSALADPPPDDTWVSVTGKVEPGSARPDTEMTPTLDVTEMHVVPTPARVYG</sequence>
<name>A0A291RKK1_9NOCA</name>